<dbReference type="OrthoDB" id="9800416at2"/>
<feature type="transmembrane region" description="Helical" evidence="6">
    <location>
        <begin position="290"/>
        <end position="311"/>
    </location>
</feature>
<evidence type="ECO:0000313" key="8">
    <source>
        <dbReference type="EMBL" id="SIT04351.1"/>
    </source>
</evidence>
<keyword evidence="2" id="KW-0813">Transport</keyword>
<dbReference type="PANTHER" id="PTHR23502">
    <property type="entry name" value="MAJOR FACILITATOR SUPERFAMILY"/>
    <property type="match status" value="1"/>
</dbReference>
<dbReference type="PROSITE" id="PS50850">
    <property type="entry name" value="MFS"/>
    <property type="match status" value="1"/>
</dbReference>
<feature type="transmembrane region" description="Helical" evidence="6">
    <location>
        <begin position="350"/>
        <end position="374"/>
    </location>
</feature>
<feature type="transmembrane region" description="Helical" evidence="6">
    <location>
        <begin position="54"/>
        <end position="72"/>
    </location>
</feature>
<dbReference type="PANTHER" id="PTHR23502:SF132">
    <property type="entry name" value="POLYAMINE TRANSPORTER 2-RELATED"/>
    <property type="match status" value="1"/>
</dbReference>
<feature type="transmembrane region" description="Helical" evidence="6">
    <location>
        <begin position="224"/>
        <end position="247"/>
    </location>
</feature>
<reference evidence="8 9" key="1">
    <citation type="submission" date="2017-01" db="EMBL/GenBank/DDBJ databases">
        <authorList>
            <person name="Mah S.A."/>
            <person name="Swanson W.J."/>
            <person name="Moy G.W."/>
            <person name="Vacquier V.D."/>
        </authorList>
    </citation>
    <scope>NUCLEOTIDE SEQUENCE [LARGE SCALE GENOMIC DNA]</scope>
    <source>
        <strain evidence="8 9">DSM 26375</strain>
    </source>
</reference>
<evidence type="ECO:0000259" key="7">
    <source>
        <dbReference type="PROSITE" id="PS50850"/>
    </source>
</evidence>
<dbReference type="Proteomes" id="UP000186141">
    <property type="component" value="Unassembled WGS sequence"/>
</dbReference>
<feature type="transmembrane region" description="Helical" evidence="6">
    <location>
        <begin position="84"/>
        <end position="103"/>
    </location>
</feature>
<evidence type="ECO:0000256" key="1">
    <source>
        <dbReference type="ARBA" id="ARBA00004141"/>
    </source>
</evidence>
<feature type="transmembrane region" description="Helical" evidence="6">
    <location>
        <begin position="12"/>
        <end position="34"/>
    </location>
</feature>
<feature type="transmembrane region" description="Helical" evidence="6">
    <location>
        <begin position="109"/>
        <end position="130"/>
    </location>
</feature>
<evidence type="ECO:0000256" key="6">
    <source>
        <dbReference type="SAM" id="Phobius"/>
    </source>
</evidence>
<organism evidence="8 9">
    <name type="scientific">Gemmobacter megaterium</name>
    <dbReference type="NCBI Taxonomy" id="1086013"/>
    <lineage>
        <taxon>Bacteria</taxon>
        <taxon>Pseudomonadati</taxon>
        <taxon>Pseudomonadota</taxon>
        <taxon>Alphaproteobacteria</taxon>
        <taxon>Rhodobacterales</taxon>
        <taxon>Paracoccaceae</taxon>
        <taxon>Gemmobacter</taxon>
    </lineage>
</organism>
<keyword evidence="5 6" id="KW-0472">Membrane</keyword>
<keyword evidence="3 6" id="KW-0812">Transmembrane</keyword>
<dbReference type="GO" id="GO:0005886">
    <property type="term" value="C:plasma membrane"/>
    <property type="evidence" value="ECO:0007669"/>
    <property type="project" value="TreeGrafter"/>
</dbReference>
<gene>
    <name evidence="8" type="ORF">SAMN05421774_104320</name>
</gene>
<dbReference type="InterPro" id="IPR005829">
    <property type="entry name" value="Sugar_transporter_CS"/>
</dbReference>
<dbReference type="EMBL" id="FTOT01000004">
    <property type="protein sequence ID" value="SIT04351.1"/>
    <property type="molecule type" value="Genomic_DNA"/>
</dbReference>
<dbReference type="GO" id="GO:0140115">
    <property type="term" value="P:export across plasma membrane"/>
    <property type="evidence" value="ECO:0007669"/>
    <property type="project" value="UniProtKB-ARBA"/>
</dbReference>
<dbReference type="GO" id="GO:0042908">
    <property type="term" value="P:xenobiotic transport"/>
    <property type="evidence" value="ECO:0007669"/>
    <property type="project" value="UniProtKB-ARBA"/>
</dbReference>
<evidence type="ECO:0000313" key="9">
    <source>
        <dbReference type="Proteomes" id="UP000186141"/>
    </source>
</evidence>
<dbReference type="CDD" id="cd17320">
    <property type="entry name" value="MFS_MdfA_MDR_like"/>
    <property type="match status" value="1"/>
</dbReference>
<dbReference type="Gene3D" id="1.20.1720.10">
    <property type="entry name" value="Multidrug resistance protein D"/>
    <property type="match status" value="1"/>
</dbReference>
<feature type="transmembrane region" description="Helical" evidence="6">
    <location>
        <begin position="172"/>
        <end position="190"/>
    </location>
</feature>
<dbReference type="GO" id="GO:0022857">
    <property type="term" value="F:transmembrane transporter activity"/>
    <property type="evidence" value="ECO:0007669"/>
    <property type="project" value="InterPro"/>
</dbReference>
<feature type="domain" description="Major facilitator superfamily (MFS) profile" evidence="7">
    <location>
        <begin position="17"/>
        <end position="406"/>
    </location>
</feature>
<evidence type="ECO:0000256" key="3">
    <source>
        <dbReference type="ARBA" id="ARBA00022692"/>
    </source>
</evidence>
<dbReference type="SUPFAM" id="SSF103473">
    <property type="entry name" value="MFS general substrate transporter"/>
    <property type="match status" value="1"/>
</dbReference>
<proteinExistence type="predicted"/>
<dbReference type="Pfam" id="PF07690">
    <property type="entry name" value="MFS_1"/>
    <property type="match status" value="1"/>
</dbReference>
<dbReference type="InterPro" id="IPR011701">
    <property type="entry name" value="MFS"/>
</dbReference>
<evidence type="ECO:0000256" key="2">
    <source>
        <dbReference type="ARBA" id="ARBA00022448"/>
    </source>
</evidence>
<sequence length="406" mass="42197">MTQPVAASAPRLPLPEFIALMAMLFATIAFSIDAMLPALPEIAAELSPDAPNKAQLILTSFVLGMGIGTFITGPLSDSFGRRRMILAGSALYCVGAAIAWAAPTLEGVLIGRLVQGLGAAGPRIVAVAMVRDLYAGRQMARIMSFAMMIFTLVPAVAPLIGTWIIALGGWRGIFPAFILFSALSVLWLVIRQPETLPPAARSPLRAAPLIAAAREVMGHRVVQVSIAMQAMLFAALFGTLSQIQFLFDQTFGHGDTFPYWFAGIALASGSASLMNAQLVMRLGMRRMVRVALLAQVVVSGGVAAVTLGGLLPGAAGFPLFLLWVCGVFFMTGFTLGNINAIAMEPLGRVAGMAASLISALATVAGVALAVPLGLAFDGTIGPLALGVAALAGLAVLFQTALPPQER</sequence>
<dbReference type="RefSeq" id="WP_076531660.1">
    <property type="nucleotide sequence ID" value="NZ_BMEH01000004.1"/>
</dbReference>
<keyword evidence="4 6" id="KW-1133">Transmembrane helix</keyword>
<feature type="transmembrane region" description="Helical" evidence="6">
    <location>
        <begin position="259"/>
        <end position="278"/>
    </location>
</feature>
<name>A0A1N7P1B5_9RHOB</name>
<dbReference type="AlphaFoldDB" id="A0A1N7P1B5"/>
<dbReference type="InterPro" id="IPR020846">
    <property type="entry name" value="MFS_dom"/>
</dbReference>
<accession>A0A1N7P1B5</accession>
<dbReference type="PROSITE" id="PS00216">
    <property type="entry name" value="SUGAR_TRANSPORT_1"/>
    <property type="match status" value="1"/>
</dbReference>
<feature type="transmembrane region" description="Helical" evidence="6">
    <location>
        <begin position="317"/>
        <end position="338"/>
    </location>
</feature>
<protein>
    <submittedName>
        <fullName evidence="8">MFS transporter, DHA1 family, bicyclomycin/chloramphenicol resistance protein</fullName>
    </submittedName>
</protein>
<feature type="transmembrane region" description="Helical" evidence="6">
    <location>
        <begin position="142"/>
        <end position="166"/>
    </location>
</feature>
<comment type="subcellular location">
    <subcellularLocation>
        <location evidence="1">Membrane</location>
        <topology evidence="1">Multi-pass membrane protein</topology>
    </subcellularLocation>
</comment>
<dbReference type="InterPro" id="IPR036259">
    <property type="entry name" value="MFS_trans_sf"/>
</dbReference>
<evidence type="ECO:0000256" key="4">
    <source>
        <dbReference type="ARBA" id="ARBA00022989"/>
    </source>
</evidence>
<evidence type="ECO:0000256" key="5">
    <source>
        <dbReference type="ARBA" id="ARBA00023136"/>
    </source>
</evidence>
<dbReference type="STRING" id="1086013.SAMN05421774_104320"/>
<keyword evidence="9" id="KW-1185">Reference proteome</keyword>
<feature type="transmembrane region" description="Helical" evidence="6">
    <location>
        <begin position="380"/>
        <end position="401"/>
    </location>
</feature>